<dbReference type="AlphaFoldDB" id="A0A2K9PUM6"/>
<feature type="compositionally biased region" description="Polar residues" evidence="1">
    <location>
        <begin position="1"/>
        <end position="20"/>
    </location>
</feature>
<accession>A0A2K9PUM6</accession>
<organism evidence="2 3">
    <name type="scientific">Flavivirga eckloniae</name>
    <dbReference type="NCBI Taxonomy" id="1803846"/>
    <lineage>
        <taxon>Bacteria</taxon>
        <taxon>Pseudomonadati</taxon>
        <taxon>Bacteroidota</taxon>
        <taxon>Flavobacteriia</taxon>
        <taxon>Flavobacteriales</taxon>
        <taxon>Flavobacteriaceae</taxon>
        <taxon>Flavivirga</taxon>
    </lineage>
</organism>
<reference evidence="2 3" key="1">
    <citation type="submission" date="2018-01" db="EMBL/GenBank/DDBJ databases">
        <title>Complete genome sequence of Flavivirga eckloniae ECD14 isolated from seaweed Ecklonia cava.</title>
        <authorList>
            <person name="Lee J.H."/>
            <person name="Baik K.S."/>
            <person name="Seong C.N."/>
        </authorList>
    </citation>
    <scope>NUCLEOTIDE SEQUENCE [LARGE SCALE GENOMIC DNA]</scope>
    <source>
        <strain evidence="2 3">ECD14</strain>
    </source>
</reference>
<dbReference type="KEGG" id="fek:C1H87_19455"/>
<evidence type="ECO:0000313" key="2">
    <source>
        <dbReference type="EMBL" id="AUP80772.1"/>
    </source>
</evidence>
<protein>
    <submittedName>
        <fullName evidence="2">Uncharacterized protein</fullName>
    </submittedName>
</protein>
<evidence type="ECO:0000313" key="3">
    <source>
        <dbReference type="Proteomes" id="UP000235826"/>
    </source>
</evidence>
<gene>
    <name evidence="2" type="ORF">C1H87_19455</name>
</gene>
<dbReference type="EMBL" id="CP025791">
    <property type="protein sequence ID" value="AUP80772.1"/>
    <property type="molecule type" value="Genomic_DNA"/>
</dbReference>
<keyword evidence="3" id="KW-1185">Reference proteome</keyword>
<dbReference type="InterPro" id="IPR024079">
    <property type="entry name" value="MetalloPept_cat_dom_sf"/>
</dbReference>
<feature type="compositionally biased region" description="Basic and acidic residues" evidence="1">
    <location>
        <begin position="44"/>
        <end position="53"/>
    </location>
</feature>
<name>A0A2K9PUM6_9FLAO</name>
<dbReference type="RefSeq" id="WP_102757418.1">
    <property type="nucleotide sequence ID" value="NZ_CP025791.1"/>
</dbReference>
<evidence type="ECO:0000256" key="1">
    <source>
        <dbReference type="SAM" id="MobiDB-lite"/>
    </source>
</evidence>
<dbReference type="Gene3D" id="3.40.390.10">
    <property type="entry name" value="Collagenase (Catalytic Domain)"/>
    <property type="match status" value="1"/>
</dbReference>
<feature type="region of interest" description="Disordered" evidence="1">
    <location>
        <begin position="1"/>
        <end position="60"/>
    </location>
</feature>
<dbReference type="Proteomes" id="UP000235826">
    <property type="component" value="Chromosome"/>
</dbReference>
<sequence length="723" mass="83783">MKTSTSKNNEGSNSHSSTPFFNKGHFFSQNQNTKTPFFAPSSKSAEDIADEHGTSASSEPLDYIESGFDLTRHKMETLKREDIIKSSLKTKSGRLLRVSYDEETYNRMKKDLEEGLAIYYEAWRIGDQLPKSFFSEPQKVHIEYINIPLEEEQTASNSSVNYKLTFYPDSSISIDLVQSPYTMESTTLDKKSKRRAKHFKRLGSWEAFGLDRIEPLSPLEYTFPNQNPDEYFKQHPEIELLLYSKLRELWKANKKSTEDSSHTFFIAAKESPNRKAIFEMTVNLRETGRHREIDSTVEYAMEDLTREDSINDPIAGFDKEEFLETHTEKEIKDLQQNDHPKISGRKLGKITGIDLIPEAEKALVRHTIMKYYRSFNITATDPETMKKVEKNMDNAEVDVIIPIPDTKTDVYYTLRFRTFSPQKGAEETNVEVVRIGKPGKDFFDPNLPDIRRAPEFPRTKDINALKTWIGKRYTEDAFQIDTEIENFDELVTQLNAQLQNNVTDPEWFKKAYGLNIINDSDTARKLLKKLLKDTLKGIDEKEKEKHLGGTKPFTPGELILLELSLETINTDFLKKIRSTSLIRQEVVFSENKEWGGLAHSHPQKAIRMADESFEKSDSIFYGSNQGVHNSLVKPLVHEFGHVVAYSNELKWQKAFDKYAEKHKLKPITDYANWGDHKKEFRSELYAESHTLFLLDPEWLLKNHPKVFFWFDELNKNGEPPKIE</sequence>
<dbReference type="GO" id="GO:0008237">
    <property type="term" value="F:metallopeptidase activity"/>
    <property type="evidence" value="ECO:0007669"/>
    <property type="project" value="InterPro"/>
</dbReference>
<proteinExistence type="predicted"/>